<protein>
    <submittedName>
        <fullName evidence="2">Uncharacterized protein</fullName>
    </submittedName>
</protein>
<proteinExistence type="predicted"/>
<feature type="region of interest" description="Disordered" evidence="1">
    <location>
        <begin position="113"/>
        <end position="139"/>
    </location>
</feature>
<sequence>MESHPFWIMMGQYTTERFGAIKVHVCGSMHCSPFEPNNYIIHVWDRDKTFTLIVPFTGWLYECCLSAKLQETISKLTDFVVEYPGGEEDEQVLGDLILNLERLNAEVIEISNDNASSDTDTEGDECCQPGTSGSKGKAVAHSLSSQAASSKLKTSALAKCHPPWIIDHVVHACHVVGDAALDGNLTDPSLLEKISNTSPPTLTTHRRTSQSNSTPAKSEWSSGHSSQALRSSPHPAAHHCPPAPSPTPAQFSIAPTLVHPL</sequence>
<dbReference type="AlphaFoldDB" id="A0A0D0BSH2"/>
<organism evidence="2 3">
    <name type="scientific">Collybiopsis luxurians FD-317 M1</name>
    <dbReference type="NCBI Taxonomy" id="944289"/>
    <lineage>
        <taxon>Eukaryota</taxon>
        <taxon>Fungi</taxon>
        <taxon>Dikarya</taxon>
        <taxon>Basidiomycota</taxon>
        <taxon>Agaricomycotina</taxon>
        <taxon>Agaricomycetes</taxon>
        <taxon>Agaricomycetidae</taxon>
        <taxon>Agaricales</taxon>
        <taxon>Marasmiineae</taxon>
        <taxon>Omphalotaceae</taxon>
        <taxon>Collybiopsis</taxon>
        <taxon>Collybiopsis luxurians</taxon>
    </lineage>
</organism>
<evidence type="ECO:0000313" key="3">
    <source>
        <dbReference type="Proteomes" id="UP000053593"/>
    </source>
</evidence>
<gene>
    <name evidence="2" type="ORF">GYMLUDRAFT_251149</name>
</gene>
<reference evidence="2 3" key="1">
    <citation type="submission" date="2014-04" db="EMBL/GenBank/DDBJ databases">
        <title>Evolutionary Origins and Diversification of the Mycorrhizal Mutualists.</title>
        <authorList>
            <consortium name="DOE Joint Genome Institute"/>
            <consortium name="Mycorrhizal Genomics Consortium"/>
            <person name="Kohler A."/>
            <person name="Kuo A."/>
            <person name="Nagy L.G."/>
            <person name="Floudas D."/>
            <person name="Copeland A."/>
            <person name="Barry K.W."/>
            <person name="Cichocki N."/>
            <person name="Veneault-Fourrey C."/>
            <person name="LaButti K."/>
            <person name="Lindquist E.A."/>
            <person name="Lipzen A."/>
            <person name="Lundell T."/>
            <person name="Morin E."/>
            <person name="Murat C."/>
            <person name="Riley R."/>
            <person name="Ohm R."/>
            <person name="Sun H."/>
            <person name="Tunlid A."/>
            <person name="Henrissat B."/>
            <person name="Grigoriev I.V."/>
            <person name="Hibbett D.S."/>
            <person name="Martin F."/>
        </authorList>
    </citation>
    <scope>NUCLEOTIDE SEQUENCE [LARGE SCALE GENOMIC DNA]</scope>
    <source>
        <strain evidence="2 3">FD-317 M1</strain>
    </source>
</reference>
<feature type="region of interest" description="Disordered" evidence="1">
    <location>
        <begin position="191"/>
        <end position="261"/>
    </location>
</feature>
<dbReference type="EMBL" id="KN834841">
    <property type="protein sequence ID" value="KIK52549.1"/>
    <property type="molecule type" value="Genomic_DNA"/>
</dbReference>
<dbReference type="Proteomes" id="UP000053593">
    <property type="component" value="Unassembled WGS sequence"/>
</dbReference>
<feature type="compositionally biased region" description="Polar residues" evidence="1">
    <location>
        <begin position="194"/>
        <end position="230"/>
    </location>
</feature>
<dbReference type="HOGENOM" id="CLU_1065810_0_0_1"/>
<evidence type="ECO:0000313" key="2">
    <source>
        <dbReference type="EMBL" id="KIK52549.1"/>
    </source>
</evidence>
<name>A0A0D0BSH2_9AGAR</name>
<keyword evidence="3" id="KW-1185">Reference proteome</keyword>
<accession>A0A0D0BSH2</accession>
<feature type="compositionally biased region" description="Low complexity" evidence="1">
    <location>
        <begin position="231"/>
        <end position="240"/>
    </location>
</feature>
<evidence type="ECO:0000256" key="1">
    <source>
        <dbReference type="SAM" id="MobiDB-lite"/>
    </source>
</evidence>